<name>A0A1D3CV33_9EIME</name>
<feature type="region of interest" description="Disordered" evidence="1">
    <location>
        <begin position="374"/>
        <end position="405"/>
    </location>
</feature>
<comment type="caution">
    <text evidence="2">The sequence shown here is derived from an EMBL/GenBank/DDBJ whole genome shotgun (WGS) entry which is preliminary data.</text>
</comment>
<feature type="compositionally biased region" description="Polar residues" evidence="1">
    <location>
        <begin position="244"/>
        <end position="258"/>
    </location>
</feature>
<reference evidence="2 3" key="1">
    <citation type="journal article" date="2016" name="BMC Genomics">
        <title>Comparative genomics reveals Cyclospora cayetanensis possesses coccidia-like metabolism and invasion components but unique surface antigens.</title>
        <authorList>
            <person name="Liu S."/>
            <person name="Wang L."/>
            <person name="Zheng H."/>
            <person name="Xu Z."/>
            <person name="Roellig D.M."/>
            <person name="Li N."/>
            <person name="Frace M.A."/>
            <person name="Tang K."/>
            <person name="Arrowood M.J."/>
            <person name="Moss D.M."/>
            <person name="Zhang L."/>
            <person name="Feng Y."/>
            <person name="Xiao L."/>
        </authorList>
    </citation>
    <scope>NUCLEOTIDE SEQUENCE [LARGE SCALE GENOMIC DNA]</scope>
    <source>
        <strain evidence="2 3">CHN_HEN01</strain>
    </source>
</reference>
<accession>A0A1D3CV33</accession>
<feature type="compositionally biased region" description="Pro residues" evidence="1">
    <location>
        <begin position="59"/>
        <end position="77"/>
    </location>
</feature>
<proteinExistence type="predicted"/>
<feature type="region of interest" description="Disordered" evidence="1">
    <location>
        <begin position="1"/>
        <end position="78"/>
    </location>
</feature>
<feature type="region of interest" description="Disordered" evidence="1">
    <location>
        <begin position="172"/>
        <end position="196"/>
    </location>
</feature>
<feature type="region of interest" description="Disordered" evidence="1">
    <location>
        <begin position="211"/>
        <end position="258"/>
    </location>
</feature>
<dbReference type="EMBL" id="JROU02001837">
    <property type="protein sequence ID" value="OEH75063.1"/>
    <property type="molecule type" value="Genomic_DNA"/>
</dbReference>
<feature type="compositionally biased region" description="Low complexity" evidence="1">
    <location>
        <begin position="374"/>
        <end position="383"/>
    </location>
</feature>
<evidence type="ECO:0000256" key="1">
    <source>
        <dbReference type="SAM" id="MobiDB-lite"/>
    </source>
</evidence>
<gene>
    <name evidence="2" type="ORF">cyc_07576</name>
</gene>
<dbReference type="VEuPathDB" id="ToxoDB:cyc_07576"/>
<organism evidence="2 3">
    <name type="scientific">Cyclospora cayetanensis</name>
    <dbReference type="NCBI Taxonomy" id="88456"/>
    <lineage>
        <taxon>Eukaryota</taxon>
        <taxon>Sar</taxon>
        <taxon>Alveolata</taxon>
        <taxon>Apicomplexa</taxon>
        <taxon>Conoidasida</taxon>
        <taxon>Coccidia</taxon>
        <taxon>Eucoccidiorida</taxon>
        <taxon>Eimeriorina</taxon>
        <taxon>Eimeriidae</taxon>
        <taxon>Cyclospora</taxon>
    </lineage>
</organism>
<dbReference type="Proteomes" id="UP000095192">
    <property type="component" value="Unassembled WGS sequence"/>
</dbReference>
<protein>
    <submittedName>
        <fullName evidence="2">Uncharacterized protein</fullName>
    </submittedName>
</protein>
<feature type="compositionally biased region" description="Polar residues" evidence="1">
    <location>
        <begin position="222"/>
        <end position="237"/>
    </location>
</feature>
<evidence type="ECO:0000313" key="3">
    <source>
        <dbReference type="Proteomes" id="UP000095192"/>
    </source>
</evidence>
<dbReference type="AlphaFoldDB" id="A0A1D3CV33"/>
<sequence length="562" mass="57882">MIEEPLKVGCRSGTPAASNASIPRLISDIPRSCLKPSPRRDPLTPPPNLDGSPFLPSSPTEPLPGGPYPGGPPPLPPVEFVGSVFEGDAGSNAHALFAKMHPSGEPLGTLSGRPLLFTPLSFIAAALPEIFTDVEFVAAHLGVDPAGTVAAATVAAATGSAVATATTAANAYGSTSNRLPSPNLKEELARGEGPSPKSAVIKRCLLKGELPLGKRRRPPGNVTKSLQQHEQSIQRLQATPGGCPSSSSLPDKGTSTQHAFTGAPVHRLLLLRFAATLRASGGTRVTWDEVFRPVPVELPPQGAPRGGLGSLYSSHSSNPKLSDLLPAPLREAAALVGANLLQFSAAAKAAADVSAKGVVVSGEVVSKPMASAERGASEASAVSDVRKCEGGQGPPTTAVSSKAAVPPAELADNANIEVVACPSGVTQEDPSTKDAPGAPGMPVPLPLSLEDPWAAFEASKEAIEAMAAHCRLTRPTSATSGSNAKADNKAGWELLRTFRDEGEAIQFIQAFGFRYVLWLLPPFSLCDCAYPLPCVAFLDPPLACATPPPPRPAALCPPCADR</sequence>
<evidence type="ECO:0000313" key="2">
    <source>
        <dbReference type="EMBL" id="OEH75063.1"/>
    </source>
</evidence>
<dbReference type="InParanoid" id="A0A1D3CV33"/>
<keyword evidence="3" id="KW-1185">Reference proteome</keyword>